<feature type="active site" description="Proton acceptor" evidence="2">
    <location>
        <position position="254"/>
    </location>
</feature>
<protein>
    <submittedName>
        <fullName evidence="5">Patatin-related protein</fullName>
    </submittedName>
</protein>
<dbReference type="NCBIfam" id="TIGR03607">
    <property type="entry name" value="patatin-like protein"/>
    <property type="match status" value="1"/>
</dbReference>
<dbReference type="EMBL" id="FQVN01000008">
    <property type="protein sequence ID" value="SHG35247.1"/>
    <property type="molecule type" value="Genomic_DNA"/>
</dbReference>
<accession>A0A1M5J3S1</accession>
<feature type="transmembrane region" description="Helical" evidence="3">
    <location>
        <begin position="1058"/>
        <end position="1076"/>
    </location>
</feature>
<evidence type="ECO:0000313" key="6">
    <source>
        <dbReference type="Proteomes" id="UP000184501"/>
    </source>
</evidence>
<feature type="short sequence motif" description="DGA/G" evidence="2">
    <location>
        <begin position="254"/>
        <end position="256"/>
    </location>
</feature>
<evidence type="ECO:0000313" key="5">
    <source>
        <dbReference type="EMBL" id="SHG35247.1"/>
    </source>
</evidence>
<dbReference type="GO" id="GO:0016042">
    <property type="term" value="P:lipid catabolic process"/>
    <property type="evidence" value="ECO:0007669"/>
    <property type="project" value="UniProtKB-UniRule"/>
</dbReference>
<organism evidence="5 6">
    <name type="scientific">Streptoalloteichus hindustanus</name>
    <dbReference type="NCBI Taxonomy" id="2017"/>
    <lineage>
        <taxon>Bacteria</taxon>
        <taxon>Bacillati</taxon>
        <taxon>Actinomycetota</taxon>
        <taxon>Actinomycetes</taxon>
        <taxon>Pseudonocardiales</taxon>
        <taxon>Pseudonocardiaceae</taxon>
        <taxon>Streptoalloteichus</taxon>
    </lineage>
</organism>
<comment type="caution">
    <text evidence="2">Lacks conserved residue(s) required for the propagation of feature annotation.</text>
</comment>
<dbReference type="InterPro" id="IPR019894">
    <property type="entry name" value="Patatin-related_protein"/>
</dbReference>
<dbReference type="InterPro" id="IPR016035">
    <property type="entry name" value="Acyl_Trfase/lysoPLipase"/>
</dbReference>
<dbReference type="GO" id="GO:0016787">
    <property type="term" value="F:hydrolase activity"/>
    <property type="evidence" value="ECO:0007669"/>
    <property type="project" value="UniProtKB-UniRule"/>
</dbReference>
<dbReference type="InterPro" id="IPR024282">
    <property type="entry name" value="DUF3376"/>
</dbReference>
<keyword evidence="2" id="KW-0442">Lipid degradation</keyword>
<feature type="transmembrane region" description="Helical" evidence="3">
    <location>
        <begin position="1034"/>
        <end position="1051"/>
    </location>
</feature>
<name>A0A1M5J3S1_STRHI</name>
<sequence>MRGGVSLAVWIGGAVAEVDRLRSTTNQDPDHPWAALARLAGYDSVSVDVLTGASAGGLNGTLLAASLVYGFPFTDTRDVWVRLADLEAMCRPVPGLVSLRPFRLLPRPQSVLEGDDYFQAQLARELGRLTAGGPRRPSADRLDLLLTATLMDAVPVLCRDDRLGAIHEWRRTAWFRFRHRGAPGDPLSHFASLADAGPTLRRLALAGRSTSSFPMAFEPATVFSRPDPPDGNPDMRGVFSETAPSGGSPFGVIDGGVLDNIPVSAAVRAVAAAPADGPTERWLLYLNPDPSVGETGGTPATPLTISALPTALRAVTTRFTQESLLADITELEAHNREVRWFELRAEAIYAPLAAAGPADRPARLAELAAQVRPEHARVLAGTVAEKVFRALTEPRVRQHGLLGDPPPGDVLAGWAPHVRAMLAGRLDEHLVRHAGQHPERTFDDLSALDAAVELCVRWARELERWVRAPALAKVGAVKADLYRVRQVLSVLEENVEHHWLESAISRPVTDPARLSEWIDGAAREAERRQHALAASVGAALDAVLVGGGEDFQRRLVALADALSAESEELSTVDESGGVDAVAVVREAVHRLVDRLADAAPPRRATEPVIARQIDPGSRPELVGHVMLEEAEPARRPEVLAGLVVLTVPLRIGEVSNGRIAFLRVASDAETSLPFRALRGDADRLTPEEKLCGVDMGNFAAFCSGAWRANDWMWGRLDAVTSLVALLTDPDRLRRFHSGRDVDDLLSEIATIATSPPTPGELGAVAVSRDDADEWRQFLTERWDERVDAVRAELVNLLAETGPAQPPAFPLTALRAALVERLHWGIAAVEIPFVRELVCRTGDDSDPPPQPVPPAPGRLVEDVARYDVGRQKVRDLGETRVTRMAMRLGMVAYRSLRPRSSRPAALGIRATMTALRPLWLMLLFAVAAPERLLFTLGLSVGTWLCAQWSSVDGGRTWSRLPLVSELGQTRWDVPRTLLAVVAALCVVVSLSASWSRLTRRPPAHCPRRPVVFPLLAVVLVVGGFVAALFGVLLGPLAVTLSALLATWVGTFWMRPLARLTTTVLAVVCYLGGAMLFADLGLPIGWWLVAATAASWYVVAVLTAVVDVLPRVPGRGTALRPTAAR</sequence>
<keyword evidence="3" id="KW-0472">Membrane</keyword>
<proteinExistence type="predicted"/>
<feature type="transmembrane region" description="Helical" evidence="3">
    <location>
        <begin position="1008"/>
        <end position="1028"/>
    </location>
</feature>
<dbReference type="InterPro" id="IPR002641">
    <property type="entry name" value="PNPLA_dom"/>
</dbReference>
<keyword evidence="3" id="KW-1133">Transmembrane helix</keyword>
<feature type="transmembrane region" description="Helical" evidence="3">
    <location>
        <begin position="1082"/>
        <end position="1104"/>
    </location>
</feature>
<evidence type="ECO:0000256" key="2">
    <source>
        <dbReference type="PROSITE-ProRule" id="PRU01161"/>
    </source>
</evidence>
<feature type="domain" description="PNPLA" evidence="4">
    <location>
        <begin position="1"/>
        <end position="267"/>
    </location>
</feature>
<dbReference type="Proteomes" id="UP000184501">
    <property type="component" value="Unassembled WGS sequence"/>
</dbReference>
<dbReference type="PROSITE" id="PS51635">
    <property type="entry name" value="PNPLA"/>
    <property type="match status" value="1"/>
</dbReference>
<keyword evidence="2" id="KW-0378">Hydrolase</keyword>
<keyword evidence="6" id="KW-1185">Reference proteome</keyword>
<evidence type="ECO:0000256" key="1">
    <source>
        <dbReference type="ARBA" id="ARBA00023098"/>
    </source>
</evidence>
<dbReference type="SUPFAM" id="SSF52151">
    <property type="entry name" value="FabD/lysophospholipase-like"/>
    <property type="match status" value="1"/>
</dbReference>
<feature type="short sequence motif" description="GXSXG" evidence="2">
    <location>
        <begin position="52"/>
        <end position="56"/>
    </location>
</feature>
<dbReference type="Pfam" id="PF11856">
    <property type="entry name" value="DUF3376"/>
    <property type="match status" value="1"/>
</dbReference>
<evidence type="ECO:0000259" key="4">
    <source>
        <dbReference type="PROSITE" id="PS51635"/>
    </source>
</evidence>
<dbReference type="Gene3D" id="3.40.1090.10">
    <property type="entry name" value="Cytosolic phospholipase A2 catalytic domain"/>
    <property type="match status" value="1"/>
</dbReference>
<dbReference type="Pfam" id="PF01734">
    <property type="entry name" value="Patatin"/>
    <property type="match status" value="1"/>
</dbReference>
<evidence type="ECO:0000256" key="3">
    <source>
        <dbReference type="SAM" id="Phobius"/>
    </source>
</evidence>
<dbReference type="STRING" id="2017.SAMN05444320_108123"/>
<feature type="transmembrane region" description="Helical" evidence="3">
    <location>
        <begin position="975"/>
        <end position="996"/>
    </location>
</feature>
<dbReference type="AlphaFoldDB" id="A0A1M5J3S1"/>
<gene>
    <name evidence="5" type="ORF">SAMN05444320_108123</name>
</gene>
<feature type="active site" description="Nucleophile" evidence="2">
    <location>
        <position position="54"/>
    </location>
</feature>
<keyword evidence="1 2" id="KW-0443">Lipid metabolism</keyword>
<reference evidence="5 6" key="1">
    <citation type="submission" date="2016-11" db="EMBL/GenBank/DDBJ databases">
        <authorList>
            <person name="Jaros S."/>
            <person name="Januszkiewicz K."/>
            <person name="Wedrychowicz H."/>
        </authorList>
    </citation>
    <scope>NUCLEOTIDE SEQUENCE [LARGE SCALE GENOMIC DNA]</scope>
    <source>
        <strain evidence="5 6">DSM 44523</strain>
    </source>
</reference>
<keyword evidence="3" id="KW-0812">Transmembrane</keyword>